<dbReference type="SUPFAM" id="SSF53098">
    <property type="entry name" value="Ribonuclease H-like"/>
    <property type="match status" value="1"/>
</dbReference>
<dbReference type="PROSITE" id="PS50994">
    <property type="entry name" value="INTEGRASE"/>
    <property type="match status" value="1"/>
</dbReference>
<reference evidence="3" key="1">
    <citation type="journal article" date="2019" name="Sci. Rep.">
        <title>Draft genome of Tanacetum cinerariifolium, the natural source of mosquito coil.</title>
        <authorList>
            <person name="Yamashiro T."/>
            <person name="Shiraishi A."/>
            <person name="Satake H."/>
            <person name="Nakayama K."/>
        </authorList>
    </citation>
    <scope>NUCLEOTIDE SEQUENCE</scope>
</reference>
<dbReference type="InterPro" id="IPR036397">
    <property type="entry name" value="RNaseH_sf"/>
</dbReference>
<dbReference type="Gene3D" id="3.30.420.10">
    <property type="entry name" value="Ribonuclease H-like superfamily/Ribonuclease H"/>
    <property type="match status" value="1"/>
</dbReference>
<dbReference type="AlphaFoldDB" id="A0A6L2NCC8"/>
<sequence length="891" mass="101857">ISQWRYNLTLTESKFKTPMLDHQDKYMMKPQDSSPSGFGYVEQAPAKSGGIYRYNLPRSYQLVLSLHSWMKNSLCLGQLQGHPGGHGDQGLLLPRSMRLDVPKFTGEDPERWLFAITDYFSLLNTPMDQCLWIMGFNLEGAAAEWFQWMSRNGLITDWKRFKESVPNHFGPSKYEDPQGALSKLLQLATVKEYQREFKKLMNRITKIPESLLISYYISRLKPHLQRELLVAKPTTLGHRTETEPNIMDDVESGDISILNSLIEKRSPRSLQLWRSIGSGTVYVLIDNGSTHNFVLPDIVEKMQLSVQSTKALKKLGKVTHDYAQQTMEFTLVNTTYTLKGNDSLPMKRISLYHMHALLESDDVYGIYVLYNVTEEAHEVEPPHGETDTTPPELVLLLDRFGPLFQFSQSLFSSPVLLVKKKDGSYHFCVDYRALNEVTVRDKFPILTADEMFDELEARRFIRGYETTADLLTNLLRKGEFKWGEPDKAFEDLKVKLSTTPMLSLPEFEKIFIIETDAANEGIGAVLLQEAVFKWRNYLLGRRFVIRTDHRSLKEFMQQVIQTHVQHRYVRKLLGFDFKIEYKPEVQNQVADALSRLYDDAGTLTASFMAMSQPLIEFLDELKRETMELKELRTKNSTQAIGDSLQPLATPTAVWEDVSMDFITGMPLSKGFTVVLVVVDRFSKYAHFAPLPTSFNAPKVAEVFVETVIKLDGVPKSIVSDRDPVFAPLAIIPYPPGSSKVVAVDDALVERDALLRLLRQNLLAAKNRMEEKANRKRRDVEFAVGDQVLKLQPYRKITLARRLSNTLAKRDNVYEVTKLPEEVVEGRPIEQHMAICGTRVILQKGKLVKQVLVQWVDQSPKDATWEASTEFQSAYPNYDLGDKDMFESDTIG</sequence>
<comment type="caution">
    <text evidence="3">The sequence shown here is derived from an EMBL/GenBank/DDBJ whole genome shotgun (WGS) entry which is preliminary data.</text>
</comment>
<dbReference type="GO" id="GO:0015074">
    <property type="term" value="P:DNA integration"/>
    <property type="evidence" value="ECO:0007669"/>
    <property type="project" value="InterPro"/>
</dbReference>
<organism evidence="3">
    <name type="scientific">Tanacetum cinerariifolium</name>
    <name type="common">Dalmatian daisy</name>
    <name type="synonym">Chrysanthemum cinerariifolium</name>
    <dbReference type="NCBI Taxonomy" id="118510"/>
    <lineage>
        <taxon>Eukaryota</taxon>
        <taxon>Viridiplantae</taxon>
        <taxon>Streptophyta</taxon>
        <taxon>Embryophyta</taxon>
        <taxon>Tracheophyta</taxon>
        <taxon>Spermatophyta</taxon>
        <taxon>Magnoliopsida</taxon>
        <taxon>eudicotyledons</taxon>
        <taxon>Gunneridae</taxon>
        <taxon>Pentapetalae</taxon>
        <taxon>asterids</taxon>
        <taxon>campanulids</taxon>
        <taxon>Asterales</taxon>
        <taxon>Asteraceae</taxon>
        <taxon>Asteroideae</taxon>
        <taxon>Anthemideae</taxon>
        <taxon>Anthemidinae</taxon>
        <taxon>Tanacetum</taxon>
    </lineage>
</organism>
<dbReference type="InterPro" id="IPR041577">
    <property type="entry name" value="RT_RNaseH_2"/>
</dbReference>
<keyword evidence="3" id="KW-0695">RNA-directed DNA polymerase</keyword>
<dbReference type="InterPro" id="IPR043502">
    <property type="entry name" value="DNA/RNA_pol_sf"/>
</dbReference>
<dbReference type="InterPro" id="IPR012337">
    <property type="entry name" value="RNaseH-like_sf"/>
</dbReference>
<dbReference type="InterPro" id="IPR005162">
    <property type="entry name" value="Retrotrans_gag_dom"/>
</dbReference>
<evidence type="ECO:0000256" key="1">
    <source>
        <dbReference type="ARBA" id="ARBA00023268"/>
    </source>
</evidence>
<evidence type="ECO:0000313" key="3">
    <source>
        <dbReference type="EMBL" id="GEU83883.1"/>
    </source>
</evidence>
<dbReference type="CDD" id="cd09274">
    <property type="entry name" value="RNase_HI_RT_Ty3"/>
    <property type="match status" value="1"/>
</dbReference>
<feature type="non-terminal residue" evidence="3">
    <location>
        <position position="1"/>
    </location>
</feature>
<accession>A0A6L2NCC8</accession>
<dbReference type="GO" id="GO:0003964">
    <property type="term" value="F:RNA-directed DNA polymerase activity"/>
    <property type="evidence" value="ECO:0007669"/>
    <property type="project" value="UniProtKB-KW"/>
</dbReference>
<name>A0A6L2NCC8_TANCI</name>
<dbReference type="PANTHER" id="PTHR37984:SF5">
    <property type="entry name" value="PROTEIN NYNRIN-LIKE"/>
    <property type="match status" value="1"/>
</dbReference>
<evidence type="ECO:0000259" key="2">
    <source>
        <dbReference type="PROSITE" id="PS50994"/>
    </source>
</evidence>
<dbReference type="Gene3D" id="3.10.10.10">
    <property type="entry name" value="HIV Type 1 Reverse Transcriptase, subunit A, domain 1"/>
    <property type="match status" value="1"/>
</dbReference>
<feature type="domain" description="Integrase catalytic" evidence="2">
    <location>
        <begin position="646"/>
        <end position="827"/>
    </location>
</feature>
<dbReference type="Pfam" id="PF17919">
    <property type="entry name" value="RT_RNaseH_2"/>
    <property type="match status" value="1"/>
</dbReference>
<dbReference type="PANTHER" id="PTHR37984">
    <property type="entry name" value="PROTEIN CBG26694"/>
    <property type="match status" value="1"/>
</dbReference>
<protein>
    <submittedName>
        <fullName evidence="3">Reverse transcriptase</fullName>
    </submittedName>
</protein>
<dbReference type="EMBL" id="BKCJ010008771">
    <property type="protein sequence ID" value="GEU83883.1"/>
    <property type="molecule type" value="Genomic_DNA"/>
</dbReference>
<dbReference type="SUPFAM" id="SSF56672">
    <property type="entry name" value="DNA/RNA polymerases"/>
    <property type="match status" value="1"/>
</dbReference>
<dbReference type="InterPro" id="IPR001584">
    <property type="entry name" value="Integrase_cat-core"/>
</dbReference>
<keyword evidence="1" id="KW-0511">Multifunctional enzyme</keyword>
<keyword evidence="3" id="KW-0808">Transferase</keyword>
<gene>
    <name evidence="3" type="ORF">Tci_055861</name>
</gene>
<dbReference type="InterPro" id="IPR050951">
    <property type="entry name" value="Retrovirus_Pol_polyprotein"/>
</dbReference>
<dbReference type="GO" id="GO:0003676">
    <property type="term" value="F:nucleic acid binding"/>
    <property type="evidence" value="ECO:0007669"/>
    <property type="project" value="InterPro"/>
</dbReference>
<proteinExistence type="predicted"/>
<keyword evidence="3" id="KW-0548">Nucleotidyltransferase</keyword>
<dbReference type="Pfam" id="PF03732">
    <property type="entry name" value="Retrotrans_gag"/>
    <property type="match status" value="1"/>
</dbReference>